<name>A0A8H7CHP1_9AGAR</name>
<organism evidence="3 4">
    <name type="scientific">Mycena venus</name>
    <dbReference type="NCBI Taxonomy" id="2733690"/>
    <lineage>
        <taxon>Eukaryota</taxon>
        <taxon>Fungi</taxon>
        <taxon>Dikarya</taxon>
        <taxon>Basidiomycota</taxon>
        <taxon>Agaricomycotina</taxon>
        <taxon>Agaricomycetes</taxon>
        <taxon>Agaricomycetidae</taxon>
        <taxon>Agaricales</taxon>
        <taxon>Marasmiineae</taxon>
        <taxon>Mycenaceae</taxon>
        <taxon>Mycena</taxon>
    </lineage>
</organism>
<keyword evidence="4" id="KW-1185">Reference proteome</keyword>
<feature type="compositionally biased region" description="Low complexity" evidence="1">
    <location>
        <begin position="239"/>
        <end position="252"/>
    </location>
</feature>
<comment type="caution">
    <text evidence="3">The sequence shown here is derived from an EMBL/GenBank/DDBJ whole genome shotgun (WGS) entry which is preliminary data.</text>
</comment>
<feature type="domain" description="C2H2-type" evidence="2">
    <location>
        <begin position="86"/>
        <end position="107"/>
    </location>
</feature>
<dbReference type="InterPro" id="IPR013087">
    <property type="entry name" value="Znf_C2H2_type"/>
</dbReference>
<dbReference type="AlphaFoldDB" id="A0A8H7CHP1"/>
<reference evidence="3" key="1">
    <citation type="submission" date="2020-05" db="EMBL/GenBank/DDBJ databases">
        <title>Mycena genomes resolve the evolution of fungal bioluminescence.</title>
        <authorList>
            <person name="Tsai I.J."/>
        </authorList>
    </citation>
    <scope>NUCLEOTIDE SEQUENCE</scope>
    <source>
        <strain evidence="3">CCC161011</strain>
    </source>
</reference>
<accession>A0A8H7CHP1</accession>
<sequence length="277" mass="30344">MRVVHPMERCACGRQIFVDELQHHYTQSVQHPSCVRCNIGFKDDEEYNKHGAAEHPESRCTPCCRQFTTTAELADHLHASPEHPTCPKCKSSFMDDGSLNEHLAIEHTPREIPPFKDLLAIEGPPVISRPAKSSLPPPGREANELWKLTKNQVVGPTLDPWMATALIRPAAGPPHAGRDIESPNSRVFERTKAAATGEQLAFRPSDEKPIKSDQTGLWMRLSNKTMVGSTDAPNDSKKTISPQSSTSSFSSSFAELSSASSVANSGIRPDLTVCPLD</sequence>
<evidence type="ECO:0000259" key="2">
    <source>
        <dbReference type="PROSITE" id="PS00028"/>
    </source>
</evidence>
<dbReference type="OrthoDB" id="6105938at2759"/>
<evidence type="ECO:0000313" key="3">
    <source>
        <dbReference type="EMBL" id="KAF7335818.1"/>
    </source>
</evidence>
<protein>
    <recommendedName>
        <fullName evidence="2">C2H2-type domain-containing protein</fullName>
    </recommendedName>
</protein>
<dbReference type="Proteomes" id="UP000620124">
    <property type="component" value="Unassembled WGS sequence"/>
</dbReference>
<feature type="compositionally biased region" description="Polar residues" evidence="1">
    <location>
        <begin position="222"/>
        <end position="233"/>
    </location>
</feature>
<dbReference type="EMBL" id="JACAZI010000024">
    <property type="protein sequence ID" value="KAF7335818.1"/>
    <property type="molecule type" value="Genomic_DNA"/>
</dbReference>
<dbReference type="SMART" id="SM00355">
    <property type="entry name" value="ZnF_C2H2"/>
    <property type="match status" value="3"/>
</dbReference>
<feature type="region of interest" description="Disordered" evidence="1">
    <location>
        <begin position="195"/>
        <end position="252"/>
    </location>
</feature>
<evidence type="ECO:0000256" key="1">
    <source>
        <dbReference type="SAM" id="MobiDB-lite"/>
    </source>
</evidence>
<dbReference type="PROSITE" id="PS00028">
    <property type="entry name" value="ZINC_FINGER_C2H2_1"/>
    <property type="match status" value="1"/>
</dbReference>
<gene>
    <name evidence="3" type="ORF">MVEN_02237800</name>
</gene>
<proteinExistence type="predicted"/>
<evidence type="ECO:0000313" key="4">
    <source>
        <dbReference type="Proteomes" id="UP000620124"/>
    </source>
</evidence>